<keyword evidence="2" id="KW-1185">Reference proteome</keyword>
<comment type="caution">
    <text evidence="1">The sequence shown here is derived from an EMBL/GenBank/DDBJ whole genome shotgun (WGS) entry which is preliminary data.</text>
</comment>
<dbReference type="STRING" id="1341154.FCR2A7T_01670"/>
<dbReference type="AlphaFoldDB" id="V6S507"/>
<protein>
    <submittedName>
        <fullName evidence="1">Uncharacterized protein</fullName>
    </submittedName>
</protein>
<dbReference type="Proteomes" id="UP000319848">
    <property type="component" value="Unassembled WGS sequence"/>
</dbReference>
<evidence type="ECO:0000313" key="2">
    <source>
        <dbReference type="Proteomes" id="UP000319848"/>
    </source>
</evidence>
<sequence length="75" mass="8087">MKKICDFKALNNSELTGVRGGLMSQNCKAGFVHTGYEFFAGYISDVFYDEDGNGQVNSDAEAGSYISVIADPPKP</sequence>
<organism evidence="1 2">
    <name type="scientific">Flavobacterium cauense R2A-7</name>
    <dbReference type="NCBI Taxonomy" id="1341154"/>
    <lineage>
        <taxon>Bacteria</taxon>
        <taxon>Pseudomonadati</taxon>
        <taxon>Bacteroidota</taxon>
        <taxon>Flavobacteriia</taxon>
        <taxon>Flavobacteriales</taxon>
        <taxon>Flavobacteriaceae</taxon>
        <taxon>Flavobacterium</taxon>
    </lineage>
</organism>
<name>V6S507_9FLAO</name>
<proteinExistence type="predicted"/>
<dbReference type="EMBL" id="VLKQ01000005">
    <property type="protein sequence ID" value="TWI12858.1"/>
    <property type="molecule type" value="Genomic_DNA"/>
</dbReference>
<accession>V6S507</accession>
<dbReference type="RefSeq" id="WP_023569360.1">
    <property type="nucleotide sequence ID" value="NZ_AVBI01000001.1"/>
</dbReference>
<reference evidence="1 2" key="1">
    <citation type="journal article" date="2015" name="Stand. Genomic Sci.">
        <title>Genomic Encyclopedia of Bacterial and Archaeal Type Strains, Phase III: the genomes of soil and plant-associated and newly described type strains.</title>
        <authorList>
            <person name="Whitman W.B."/>
            <person name="Woyke T."/>
            <person name="Klenk H.P."/>
            <person name="Zhou Y."/>
            <person name="Lilburn T.G."/>
            <person name="Beck B.J."/>
            <person name="De Vos P."/>
            <person name="Vandamme P."/>
            <person name="Eisen J.A."/>
            <person name="Garrity G."/>
            <person name="Hugenholtz P."/>
            <person name="Kyrpides N.C."/>
        </authorList>
    </citation>
    <scope>NUCLEOTIDE SEQUENCE [LARGE SCALE GENOMIC DNA]</scope>
    <source>
        <strain evidence="1 2">CGMCC 1.7270</strain>
    </source>
</reference>
<gene>
    <name evidence="1" type="ORF">IP98_01332</name>
</gene>
<evidence type="ECO:0000313" key="1">
    <source>
        <dbReference type="EMBL" id="TWI12858.1"/>
    </source>
</evidence>